<gene>
    <name evidence="1" type="ORF">J8A68_003152</name>
</gene>
<evidence type="ECO:0000313" key="2">
    <source>
        <dbReference type="Proteomes" id="UP000694255"/>
    </source>
</evidence>
<evidence type="ECO:0000313" key="1">
    <source>
        <dbReference type="EMBL" id="KAG7663320.1"/>
    </source>
</evidence>
<dbReference type="OrthoDB" id="3976101at2759"/>
<dbReference type="Proteomes" id="UP000694255">
    <property type="component" value="Unassembled WGS sequence"/>
</dbReference>
<comment type="caution">
    <text evidence="1">The sequence shown here is derived from an EMBL/GenBank/DDBJ whole genome shotgun (WGS) entry which is preliminary data.</text>
</comment>
<organism evidence="1 2">
    <name type="scientific">[Candida] subhashii</name>
    <dbReference type="NCBI Taxonomy" id="561895"/>
    <lineage>
        <taxon>Eukaryota</taxon>
        <taxon>Fungi</taxon>
        <taxon>Dikarya</taxon>
        <taxon>Ascomycota</taxon>
        <taxon>Saccharomycotina</taxon>
        <taxon>Pichiomycetes</taxon>
        <taxon>Debaryomycetaceae</taxon>
        <taxon>Spathaspora</taxon>
    </lineage>
</organism>
<accession>A0A8J5UWW2</accession>
<dbReference type="RefSeq" id="XP_049263552.1">
    <property type="nucleotide sequence ID" value="XM_049406977.1"/>
</dbReference>
<evidence type="ECO:0008006" key="3">
    <source>
        <dbReference type="Google" id="ProtNLM"/>
    </source>
</evidence>
<reference evidence="1 2" key="1">
    <citation type="journal article" date="2021" name="DNA Res.">
        <title>Genome analysis of Candida subhashii reveals its hybrid nature and dual mitochondrial genome conformations.</title>
        <authorList>
            <person name="Mixao V."/>
            <person name="Hegedusova E."/>
            <person name="Saus E."/>
            <person name="Pryszcz L.P."/>
            <person name="Cillingova A."/>
            <person name="Nosek J."/>
            <person name="Gabaldon T."/>
        </authorList>
    </citation>
    <scope>NUCLEOTIDE SEQUENCE [LARGE SCALE GENOMIC DNA]</scope>
    <source>
        <strain evidence="1 2">CBS 10753</strain>
    </source>
</reference>
<dbReference type="AlphaFoldDB" id="A0A8J5UWW2"/>
<dbReference type="GeneID" id="73469953"/>
<protein>
    <recommendedName>
        <fullName evidence="3">F-box domain-containing protein</fullName>
    </recommendedName>
</protein>
<keyword evidence="2" id="KW-1185">Reference proteome</keyword>
<name>A0A8J5UWW2_9ASCO</name>
<sequence length="589" mass="69220">MSSKSLLDLPLGIRLKIIHYLPQQAIINLALTNFEFYHPCMKQLYREIAIQPDPPLRNDNRSRESDFQDTSKTVIYGFQHKRGKIVKAEIQEKMIVARLKVLVQSLKVNQELIGYIEEIYVLGDQCSKHEDIAGVLNELIGVLEKLKRFYVGDYRLRKQLDMSCLKLESVVVDEEDLQYDEHVEELLIGHNETLTNLNKFAPHLKSLILPDDRIEYWSWMNHNLLRHKIHMPKLERIKIVFSIEEWELNLQLIELISWENITQLELIIGYKENETDYVIDFYNLIPECPKLIKLSIIQGDIFPTHSVNEVFDLNTFNFLTNVLSTSPKLSYLSIKHNTLQLGDFPDGVEGNYFRRWEIYMVILPKIINSHKLIVILPNLLQSFAGYEQYMNHILWNGCKCSYCEKCLGKLDKYLLYHKYFNSKLGKYRDLNASHLFTTIAYQLNQRMVSDELLTQLNHLAFPLKNKLWDFHWNTSGRRFRCYDIQTIDQEEYDDDTYVPQSEIECKFDNSLYSYVPSSMAHYVDGLVQKLINLNRGNAEADQDEELVDGGDVAFRLNIHKLIINGFSYTLDKEINGTHFYENVYDRLIT</sequence>
<dbReference type="EMBL" id="JAGSYN010000140">
    <property type="protein sequence ID" value="KAG7663320.1"/>
    <property type="molecule type" value="Genomic_DNA"/>
</dbReference>
<proteinExistence type="predicted"/>